<dbReference type="PROSITE" id="PS50297">
    <property type="entry name" value="ANK_REP_REGION"/>
    <property type="match status" value="1"/>
</dbReference>
<protein>
    <submittedName>
        <fullName evidence="2">Uncharacterized protein</fullName>
    </submittedName>
</protein>
<dbReference type="Proteomes" id="UP000001542">
    <property type="component" value="Unassembled WGS sequence"/>
</dbReference>
<reference evidence="2" key="2">
    <citation type="journal article" date="2007" name="Science">
        <title>Draft genome sequence of the sexually transmitted pathogen Trichomonas vaginalis.</title>
        <authorList>
            <person name="Carlton J.M."/>
            <person name="Hirt R.P."/>
            <person name="Silva J.C."/>
            <person name="Delcher A.L."/>
            <person name="Schatz M."/>
            <person name="Zhao Q."/>
            <person name="Wortman J.R."/>
            <person name="Bidwell S.L."/>
            <person name="Alsmark U.C.M."/>
            <person name="Besteiro S."/>
            <person name="Sicheritz-Ponten T."/>
            <person name="Noel C.J."/>
            <person name="Dacks J.B."/>
            <person name="Foster P.G."/>
            <person name="Simillion C."/>
            <person name="Van de Peer Y."/>
            <person name="Miranda-Saavedra D."/>
            <person name="Barton G.J."/>
            <person name="Westrop G.D."/>
            <person name="Mueller S."/>
            <person name="Dessi D."/>
            <person name="Fiori P.L."/>
            <person name="Ren Q."/>
            <person name="Paulsen I."/>
            <person name="Zhang H."/>
            <person name="Bastida-Corcuera F.D."/>
            <person name="Simoes-Barbosa A."/>
            <person name="Brown M.T."/>
            <person name="Hayes R.D."/>
            <person name="Mukherjee M."/>
            <person name="Okumura C.Y."/>
            <person name="Schneider R."/>
            <person name="Smith A.J."/>
            <person name="Vanacova S."/>
            <person name="Villalvazo M."/>
            <person name="Haas B.J."/>
            <person name="Pertea M."/>
            <person name="Feldblyum T.V."/>
            <person name="Utterback T.R."/>
            <person name="Shu C.L."/>
            <person name="Osoegawa K."/>
            <person name="de Jong P.J."/>
            <person name="Hrdy I."/>
            <person name="Horvathova L."/>
            <person name="Zubacova Z."/>
            <person name="Dolezal P."/>
            <person name="Malik S.B."/>
            <person name="Logsdon J.M. Jr."/>
            <person name="Henze K."/>
            <person name="Gupta A."/>
            <person name="Wang C.C."/>
            <person name="Dunne R.L."/>
            <person name="Upcroft J.A."/>
            <person name="Upcroft P."/>
            <person name="White O."/>
            <person name="Salzberg S.L."/>
            <person name="Tang P."/>
            <person name="Chiu C.-H."/>
            <person name="Lee Y.-S."/>
            <person name="Embley T.M."/>
            <person name="Coombs G.H."/>
            <person name="Mottram J.C."/>
            <person name="Tachezy J."/>
            <person name="Fraser-Liggett C.M."/>
            <person name="Johnson P.J."/>
        </authorList>
    </citation>
    <scope>NUCLEOTIDE SEQUENCE [LARGE SCALE GENOMIC DNA]</scope>
    <source>
        <strain evidence="2">G3</strain>
    </source>
</reference>
<sequence length="55" mass="6191">MSDGKIALHLASERNSKEIIEVFLSYGANFDENDNVGKTSLHFPKVLPKPRSLFE</sequence>
<name>A2EMD4_TRIV3</name>
<dbReference type="Gene3D" id="1.25.40.20">
    <property type="entry name" value="Ankyrin repeat-containing domain"/>
    <property type="match status" value="1"/>
</dbReference>
<evidence type="ECO:0000313" key="2">
    <source>
        <dbReference type="EMBL" id="EAY06172.1"/>
    </source>
</evidence>
<dbReference type="SMART" id="SM00248">
    <property type="entry name" value="ANK"/>
    <property type="match status" value="1"/>
</dbReference>
<dbReference type="PROSITE" id="PS50088">
    <property type="entry name" value="ANK_REPEAT"/>
    <property type="match status" value="1"/>
</dbReference>
<dbReference type="AlphaFoldDB" id="A2EMD4"/>
<dbReference type="KEGG" id="tva:4764049"/>
<dbReference type="Pfam" id="PF00023">
    <property type="entry name" value="Ank"/>
    <property type="match status" value="1"/>
</dbReference>
<keyword evidence="3" id="KW-1185">Reference proteome</keyword>
<dbReference type="InterPro" id="IPR036770">
    <property type="entry name" value="Ankyrin_rpt-contain_sf"/>
</dbReference>
<dbReference type="InParanoid" id="A2EMD4"/>
<dbReference type="RefSeq" id="XP_001318395.1">
    <property type="nucleotide sequence ID" value="XM_001318360.1"/>
</dbReference>
<feature type="repeat" description="ANK" evidence="1">
    <location>
        <begin position="3"/>
        <end position="35"/>
    </location>
</feature>
<dbReference type="InterPro" id="IPR002110">
    <property type="entry name" value="Ankyrin_rpt"/>
</dbReference>
<organism evidence="2 3">
    <name type="scientific">Trichomonas vaginalis (strain ATCC PRA-98 / G3)</name>
    <dbReference type="NCBI Taxonomy" id="412133"/>
    <lineage>
        <taxon>Eukaryota</taxon>
        <taxon>Metamonada</taxon>
        <taxon>Parabasalia</taxon>
        <taxon>Trichomonadida</taxon>
        <taxon>Trichomonadidae</taxon>
        <taxon>Trichomonas</taxon>
    </lineage>
</organism>
<evidence type="ECO:0000313" key="3">
    <source>
        <dbReference type="Proteomes" id="UP000001542"/>
    </source>
</evidence>
<keyword evidence="1" id="KW-0040">ANK repeat</keyword>
<proteinExistence type="predicted"/>
<reference evidence="2" key="1">
    <citation type="submission" date="2006-10" db="EMBL/GenBank/DDBJ databases">
        <authorList>
            <person name="Amadeo P."/>
            <person name="Zhao Q."/>
            <person name="Wortman J."/>
            <person name="Fraser-Liggett C."/>
            <person name="Carlton J."/>
        </authorList>
    </citation>
    <scope>NUCLEOTIDE SEQUENCE</scope>
    <source>
        <strain evidence="2">G3</strain>
    </source>
</reference>
<dbReference type="VEuPathDB" id="TrichDB:TVAGG3_0100010"/>
<dbReference type="SMR" id="A2EMD4"/>
<gene>
    <name evidence="2" type="ORF">TVAG_098830</name>
</gene>
<dbReference type="VEuPathDB" id="TrichDB:TVAG_098830"/>
<accession>A2EMD4</accession>
<evidence type="ECO:0000256" key="1">
    <source>
        <dbReference type="PROSITE-ProRule" id="PRU00023"/>
    </source>
</evidence>
<dbReference type="SUPFAM" id="SSF48403">
    <property type="entry name" value="Ankyrin repeat"/>
    <property type="match status" value="1"/>
</dbReference>
<dbReference type="EMBL" id="DS113430">
    <property type="protein sequence ID" value="EAY06172.1"/>
    <property type="molecule type" value="Genomic_DNA"/>
</dbReference>